<dbReference type="Proteomes" id="UP000000437">
    <property type="component" value="Chromosome 3"/>
</dbReference>
<keyword evidence="1" id="KW-1185">Reference proteome</keyword>
<gene>
    <name evidence="2" type="primary">LOC141375059</name>
</gene>
<proteinExistence type="predicted"/>
<reference evidence="2" key="1">
    <citation type="submission" date="2025-08" db="UniProtKB">
        <authorList>
            <consortium name="RefSeq"/>
        </authorList>
    </citation>
    <scope>IDENTIFICATION</scope>
    <source>
        <strain evidence="2">Tuebingen</strain>
        <tissue evidence="2">Fibroblasts and whole tissue</tissue>
    </source>
</reference>
<protein>
    <submittedName>
        <fullName evidence="2">Uncharacterized protein</fullName>
    </submittedName>
</protein>
<sequence length="1324" mass="147756">MALLSIKDGIMLECQLNDYYPEELDVQWLSNGQHVTTTTNRMLQNRKGEKTFTYISQLHIGSSNDYKKYTCKATHKSEVYQQEYDRCTANFLIKPSIQILKDHLRDIIKVGKVTFSCIVKAPDNTIVSWLVDGQHKQHTTQGKDLSNNFVSNLTVTKDLLKKTIVCTARHPCFPDESARFQADDIKKDPVVVIRRSFMDLSNAVLECVVRDLPPGEVCITFQANNVDISELDCVDLAPSINSSSLIRPFTIPSSHQKKQNVFTCKVQRPFKQWTSKPTGGIFDNASLELVTGSRVVQSGSEYQKLLCSATGFYPEIQWLSQFSVKPSNSSTVTLMQDGHVKVYSELLVPQDEWNKGFNYTCRTTDGPSRETVEKSTSICSANSLIKPSIQIKKNPLRDFIKVGKVTFSCIVKAPDNTIVSWLVDGQHKQHTTQGKDLFNNFVSSLTVTKDLLKKTIVCTARHPCFPDESARIQADDIKKDPVVMIRRSFMDLSNAVLECVVRDLPPGEVCITFQANNVDISELDCVDLAPSINSLSLIRPFTIPSSHQKKQNVFTCKVQRPFKQWTSKPTGGIFDNASLELVTGPRVVQSSSEYQKLLCSATGFYPEIKWLSQFSVKPSNSSTVTLMQDGHVKVYSEILVPQDEWNKGFNYTCRTTDGPSRETVEKSTSICSANSLIKPAIQITKNPLRDFIKVGKVTFSCIVKAPDNTIVSWLVDGQHKQHTTQGKDLSNNFVSSLTVTKDLLKKTIVCTARHPCFPDESARFQADDIKKGPVVMIRRSFMDLSNAVLECVVRDLPPGEVCITFQANNVDISELDCVDLAPSINSLSLIRPFTIPSSHQKKQNVFTCKVQRPFKQWTSKPTGGIFDNASLELVTGSRVVQSGSEYQKLLCSATGFYPEIQWLSQFSVKPSNSSTVTLMQDGHVKVYSEILVPQDEWNKGFNYTCRTTDGPSRETVEQSTSICSVIAPSSQQADVYLLGPPLNFASSDLNLTCIVIGQNVKYFIIQWKVNGNTSYGNDQTPVQHSNGTQSKVNKLKVSVNAWNSHALFTCEVKHLCSVDAQQQNILKTREPKQPTVRILRPSDSDLSGVKNTSLVCFISDFFPSDILVEWKLNKKLISKSQFTNSPVVAHSSGGFSMHSALILPGDEQKDDIYYCEVSHESSQRPIIASLENLYASLHHSAPSAELLQGADGLMCLVSGFSPSSINITWFMGMTEMSEQNKTKLAKDPDGKFIIQSHLPLKPSEWAPGEVYTCRVTHITGTQWFNISKNSVISEEAIFMNENKPEFIPQDTVGEVWNMACAFLILFLLALVYGCTVTLVKVKTE</sequence>
<organism evidence="1 2">
    <name type="scientific">Danio rerio</name>
    <name type="common">Zebrafish</name>
    <name type="synonym">Brachydanio rerio</name>
    <dbReference type="NCBI Taxonomy" id="7955"/>
    <lineage>
        <taxon>Eukaryota</taxon>
        <taxon>Metazoa</taxon>
        <taxon>Chordata</taxon>
        <taxon>Craniata</taxon>
        <taxon>Vertebrata</taxon>
        <taxon>Euteleostomi</taxon>
        <taxon>Actinopterygii</taxon>
        <taxon>Neopterygii</taxon>
        <taxon>Teleostei</taxon>
        <taxon>Ostariophysi</taxon>
        <taxon>Cypriniformes</taxon>
        <taxon>Danionidae</taxon>
        <taxon>Danioninae</taxon>
        <taxon>Danio</taxon>
    </lineage>
</organism>
<evidence type="ECO:0000313" key="1">
    <source>
        <dbReference type="Proteomes" id="UP000000437"/>
    </source>
</evidence>
<evidence type="ECO:0000313" key="2">
    <source>
        <dbReference type="RefSeq" id="XP_073800755.1"/>
    </source>
</evidence>
<name>A0AC58J2P3_DANRE</name>
<dbReference type="RefSeq" id="XP_073800755.1">
    <property type="nucleotide sequence ID" value="XM_073944654.1"/>
</dbReference>
<accession>A0AC58J2P3</accession>